<organism evidence="1 2">
    <name type="scientific">Prevotella communis</name>
    <dbReference type="NCBI Taxonomy" id="2913614"/>
    <lineage>
        <taxon>Bacteria</taxon>
        <taxon>Pseudomonadati</taxon>
        <taxon>Bacteroidota</taxon>
        <taxon>Bacteroidia</taxon>
        <taxon>Bacteroidales</taxon>
        <taxon>Prevotellaceae</taxon>
        <taxon>Prevotella</taxon>
    </lineage>
</organism>
<dbReference type="AlphaFoldDB" id="A0A1G7UGW6"/>
<sequence>MRLLQKWLTRKMRIHLHFAKEKAENSPYIAEIID</sequence>
<proteinExistence type="predicted"/>
<reference evidence="2" key="1">
    <citation type="submission" date="2016-10" db="EMBL/GenBank/DDBJ databases">
        <authorList>
            <person name="Varghese N."/>
            <person name="Submissions S."/>
        </authorList>
    </citation>
    <scope>NUCLEOTIDE SEQUENCE [LARGE SCALE GENOMIC DNA]</scope>
    <source>
        <strain evidence="2">BP1-148</strain>
    </source>
</reference>
<name>A0A1G7UGW6_9BACT</name>
<dbReference type="EMBL" id="FNCQ01000004">
    <property type="protein sequence ID" value="SDG46588.1"/>
    <property type="molecule type" value="Genomic_DNA"/>
</dbReference>
<gene>
    <name evidence="1" type="ORF">SAMN04487901_104121</name>
</gene>
<protein>
    <submittedName>
        <fullName evidence="1">Uncharacterized protein</fullName>
    </submittedName>
</protein>
<accession>A0A1G7UGW6</accession>
<dbReference type="Proteomes" id="UP000198779">
    <property type="component" value="Unassembled WGS sequence"/>
</dbReference>
<evidence type="ECO:0000313" key="2">
    <source>
        <dbReference type="Proteomes" id="UP000198779"/>
    </source>
</evidence>
<keyword evidence="2" id="KW-1185">Reference proteome</keyword>
<evidence type="ECO:0000313" key="1">
    <source>
        <dbReference type="EMBL" id="SDG46588.1"/>
    </source>
</evidence>